<sequence>MDNTADTQHRRLSILQVGGLAGPGAAAGGVWAVARTQRAALAGLGETVELVGGWLGRVPKTDNTANGEDPVTLFRVRRPFPGARLRGLVSLRLPRYVAARAASSDVVQVHLCRDFITTAATVLLSRGNTPVIAQSHGMLVPSRSLPVRIYDTAITRWLVRIPRLWLTLTEDEERGLQQLGVDSVRMRRVVNATVASDHMWSDPEQQVFLFAARLAPRKQPAVFVQAALEALDRGLDAHFILAGPDQGEAARVRAMIAASAHAERFEVSGELTPAQVQSAMAACTAYVLPALNEPYPMSVIEAAAAGTPLIVTSECGLADDLYEGDAAVLAEPTADAFCRAMLNVGADPDRRIELGANARRVHQRLWSAERLAEELRKLCLEALEETAGSSWETIKPAEPVQQNGGRL</sequence>
<evidence type="ECO:0000259" key="4">
    <source>
        <dbReference type="Pfam" id="PF13439"/>
    </source>
</evidence>
<dbReference type="CDD" id="cd03801">
    <property type="entry name" value="GT4_PimA-like"/>
    <property type="match status" value="1"/>
</dbReference>
<evidence type="ECO:0000259" key="3">
    <source>
        <dbReference type="Pfam" id="PF00534"/>
    </source>
</evidence>
<reference evidence="5" key="1">
    <citation type="submission" date="2022-09" db="EMBL/GenBank/DDBJ databases">
        <title>Novel species in genus Arthrobacter.</title>
        <authorList>
            <person name="Liu Y."/>
        </authorList>
    </citation>
    <scope>NUCLEOTIDE SEQUENCE</scope>
    <source>
        <strain evidence="5">Zg-Y815</strain>
    </source>
</reference>
<keyword evidence="6" id="KW-1185">Reference proteome</keyword>
<dbReference type="Pfam" id="PF00534">
    <property type="entry name" value="Glycos_transf_1"/>
    <property type="match status" value="1"/>
</dbReference>
<dbReference type="EMBL" id="CP104275">
    <property type="protein sequence ID" value="UWX97971.1"/>
    <property type="molecule type" value="Genomic_DNA"/>
</dbReference>
<keyword evidence="2" id="KW-0808">Transferase</keyword>
<dbReference type="PANTHER" id="PTHR12526">
    <property type="entry name" value="GLYCOSYLTRANSFERASE"/>
    <property type="match status" value="1"/>
</dbReference>
<name>A0ABY5YS84_9MICC</name>
<evidence type="ECO:0000313" key="5">
    <source>
        <dbReference type="EMBL" id="UWX97971.1"/>
    </source>
</evidence>
<gene>
    <name evidence="5" type="ORF">N2K95_04685</name>
</gene>
<dbReference type="Gene3D" id="3.40.50.2000">
    <property type="entry name" value="Glycogen Phosphorylase B"/>
    <property type="match status" value="2"/>
</dbReference>
<dbReference type="RefSeq" id="WP_260653131.1">
    <property type="nucleotide sequence ID" value="NZ_CP104275.1"/>
</dbReference>
<accession>A0ABY5YS84</accession>
<proteinExistence type="predicted"/>
<dbReference type="InterPro" id="IPR001296">
    <property type="entry name" value="Glyco_trans_1"/>
</dbReference>
<feature type="domain" description="Glycosyl transferase family 1" evidence="3">
    <location>
        <begin position="203"/>
        <end position="360"/>
    </location>
</feature>
<dbReference type="Proteomes" id="UP001059859">
    <property type="component" value="Chromosome"/>
</dbReference>
<evidence type="ECO:0000256" key="1">
    <source>
        <dbReference type="ARBA" id="ARBA00022676"/>
    </source>
</evidence>
<feature type="domain" description="Glycosyltransferase subfamily 4-like N-terminal" evidence="4">
    <location>
        <begin position="28"/>
        <end position="191"/>
    </location>
</feature>
<dbReference type="PANTHER" id="PTHR12526:SF510">
    <property type="entry name" value="D-INOSITOL 3-PHOSPHATE GLYCOSYLTRANSFERASE"/>
    <property type="match status" value="1"/>
</dbReference>
<dbReference type="SUPFAM" id="SSF53756">
    <property type="entry name" value="UDP-Glycosyltransferase/glycogen phosphorylase"/>
    <property type="match status" value="1"/>
</dbReference>
<protein>
    <submittedName>
        <fullName evidence="5">Glycosyltransferase family 4 protein</fullName>
    </submittedName>
</protein>
<keyword evidence="1" id="KW-0328">Glycosyltransferase</keyword>
<evidence type="ECO:0000256" key="2">
    <source>
        <dbReference type="ARBA" id="ARBA00022679"/>
    </source>
</evidence>
<organism evidence="5 6">
    <name type="scientific">Arthrobacter zhaoxinii</name>
    <dbReference type="NCBI Taxonomy" id="2964616"/>
    <lineage>
        <taxon>Bacteria</taxon>
        <taxon>Bacillati</taxon>
        <taxon>Actinomycetota</taxon>
        <taxon>Actinomycetes</taxon>
        <taxon>Micrococcales</taxon>
        <taxon>Micrococcaceae</taxon>
        <taxon>Arthrobacter</taxon>
    </lineage>
</organism>
<dbReference type="Pfam" id="PF13439">
    <property type="entry name" value="Glyco_transf_4"/>
    <property type="match status" value="1"/>
</dbReference>
<dbReference type="InterPro" id="IPR028098">
    <property type="entry name" value="Glyco_trans_4-like_N"/>
</dbReference>
<evidence type="ECO:0000313" key="6">
    <source>
        <dbReference type="Proteomes" id="UP001059859"/>
    </source>
</evidence>